<dbReference type="EMBL" id="MIEK01000081">
    <property type="protein sequence ID" value="OEH80785.1"/>
    <property type="molecule type" value="Genomic_DNA"/>
</dbReference>
<evidence type="ECO:0000259" key="2">
    <source>
        <dbReference type="Pfam" id="PF13439"/>
    </source>
</evidence>
<keyword evidence="4" id="KW-1185">Reference proteome</keyword>
<dbReference type="AlphaFoldDB" id="A0A1E5KSC0"/>
<comment type="caution">
    <text evidence="3">The sequence shown here is derived from an EMBL/GenBank/DDBJ whole genome shotgun (WGS) entry which is preliminary data.</text>
</comment>
<dbReference type="PANTHER" id="PTHR12526:SF637">
    <property type="entry name" value="GLYCOSYLTRANSFERASE EPSF-RELATED"/>
    <property type="match status" value="1"/>
</dbReference>
<evidence type="ECO:0008006" key="5">
    <source>
        <dbReference type="Google" id="ProtNLM"/>
    </source>
</evidence>
<name>A0A1E5KSC0_9ENTE</name>
<dbReference type="PANTHER" id="PTHR12526">
    <property type="entry name" value="GLYCOSYLTRANSFERASE"/>
    <property type="match status" value="1"/>
</dbReference>
<evidence type="ECO:0000313" key="4">
    <source>
        <dbReference type="Proteomes" id="UP000095256"/>
    </source>
</evidence>
<accession>A0A1E5KSC0</accession>
<evidence type="ECO:0000259" key="1">
    <source>
        <dbReference type="Pfam" id="PF00534"/>
    </source>
</evidence>
<dbReference type="OrthoDB" id="9806653at2"/>
<dbReference type="InterPro" id="IPR028098">
    <property type="entry name" value="Glyco_trans_4-like_N"/>
</dbReference>
<dbReference type="GO" id="GO:0016757">
    <property type="term" value="F:glycosyltransferase activity"/>
    <property type="evidence" value="ECO:0007669"/>
    <property type="project" value="InterPro"/>
</dbReference>
<dbReference type="RefSeq" id="WP_069700303.1">
    <property type="nucleotide sequence ID" value="NZ_JAGGMA010000001.1"/>
</dbReference>
<feature type="domain" description="Glycosyltransferase subfamily 4-like N-terminal" evidence="2">
    <location>
        <begin position="44"/>
        <end position="159"/>
    </location>
</feature>
<dbReference type="STRING" id="762845.BCR26_07230"/>
<evidence type="ECO:0000313" key="3">
    <source>
        <dbReference type="EMBL" id="OEH80785.1"/>
    </source>
</evidence>
<sequence>MKIVMVGPDKNAKGGIASVINNFVEYFGDPSIEILDYITWKEGSSFHHLLNTIFGILRFPFFIRAEKPDILHIHVAQYGSFYRKSLYLMLGKMFKLKIILHMHGSQFEKFYEKGSVFRKKYVQYVLNKADILVVLSESWKEFYSQITTKNIEVIKNCVSVPQKNLYNKEAKDIIFFGNIGERKGVYDILDIASALQTEIPETSICLYGNGDIVKIKKIITEGHLENVIVKSWVSEEDKPAIYRKAMMHILPSYQEGLPMAILETMAQGIPNISTFVGGIPELIENRKNGVLIRPGKQEDLKEAIIELANNKAMRVAYSEESFKTIENQFSINNQKSLFYKIYNDLMRIEYSS</sequence>
<reference evidence="3 4" key="1">
    <citation type="submission" date="2016-09" db="EMBL/GenBank/DDBJ databases">
        <authorList>
            <person name="Capua I."/>
            <person name="De Benedictis P."/>
            <person name="Joannis T."/>
            <person name="Lombin L.H."/>
            <person name="Cattoli G."/>
        </authorList>
    </citation>
    <scope>NUCLEOTIDE SEQUENCE [LARGE SCALE GENOMIC DNA]</scope>
    <source>
        <strain evidence="3 4">LMG 25899</strain>
    </source>
</reference>
<dbReference type="InterPro" id="IPR001296">
    <property type="entry name" value="Glyco_trans_1"/>
</dbReference>
<dbReference type="SUPFAM" id="SSF53756">
    <property type="entry name" value="UDP-Glycosyltransferase/glycogen phosphorylase"/>
    <property type="match status" value="1"/>
</dbReference>
<dbReference type="Pfam" id="PF13439">
    <property type="entry name" value="Glyco_transf_4"/>
    <property type="match status" value="1"/>
</dbReference>
<dbReference type="Gene3D" id="3.40.50.2000">
    <property type="entry name" value="Glycogen Phosphorylase B"/>
    <property type="match status" value="2"/>
</dbReference>
<feature type="domain" description="Glycosyl transferase family 1" evidence="1">
    <location>
        <begin position="162"/>
        <end position="321"/>
    </location>
</feature>
<protein>
    <recommendedName>
        <fullName evidence="5">Glycosyl transferase family 1 domain-containing protein</fullName>
    </recommendedName>
</protein>
<dbReference type="Pfam" id="PF00534">
    <property type="entry name" value="Glycos_transf_1"/>
    <property type="match status" value="1"/>
</dbReference>
<dbReference type="CDD" id="cd03801">
    <property type="entry name" value="GT4_PimA-like"/>
    <property type="match status" value="1"/>
</dbReference>
<organism evidence="3 4">
    <name type="scientific">Enterococcus rivorum</name>
    <dbReference type="NCBI Taxonomy" id="762845"/>
    <lineage>
        <taxon>Bacteria</taxon>
        <taxon>Bacillati</taxon>
        <taxon>Bacillota</taxon>
        <taxon>Bacilli</taxon>
        <taxon>Lactobacillales</taxon>
        <taxon>Enterococcaceae</taxon>
        <taxon>Enterococcus</taxon>
    </lineage>
</organism>
<proteinExistence type="predicted"/>
<gene>
    <name evidence="3" type="ORF">BCR26_07230</name>
</gene>
<dbReference type="Proteomes" id="UP000095256">
    <property type="component" value="Unassembled WGS sequence"/>
</dbReference>